<dbReference type="InterPro" id="IPR005552">
    <property type="entry name" value="Scramblase"/>
</dbReference>
<dbReference type="Pfam" id="PF03803">
    <property type="entry name" value="Scramblase"/>
    <property type="match status" value="1"/>
</dbReference>
<dbReference type="RefSeq" id="WP_330090417.1">
    <property type="nucleotide sequence ID" value="NZ_JAUZMY010000003.1"/>
</dbReference>
<dbReference type="SUPFAM" id="SSF54518">
    <property type="entry name" value="Tubby C-terminal domain-like"/>
    <property type="match status" value="1"/>
</dbReference>
<comment type="caution">
    <text evidence="1">The sequence shown here is derived from an EMBL/GenBank/DDBJ whole genome shotgun (WGS) entry which is preliminary data.</text>
</comment>
<protein>
    <submittedName>
        <fullName evidence="1">Phospholipid scramblase-related protein</fullName>
    </submittedName>
</protein>
<dbReference type="InterPro" id="IPR025659">
    <property type="entry name" value="Tubby-like_C"/>
</dbReference>
<gene>
    <name evidence="1" type="ORF">Q8791_05240</name>
</gene>
<organism evidence="1 2">
    <name type="scientific">Nocardiopsis codii</name>
    <dbReference type="NCBI Taxonomy" id="3065942"/>
    <lineage>
        <taxon>Bacteria</taxon>
        <taxon>Bacillati</taxon>
        <taxon>Actinomycetota</taxon>
        <taxon>Actinomycetes</taxon>
        <taxon>Streptosporangiales</taxon>
        <taxon>Nocardiopsidaceae</taxon>
        <taxon>Nocardiopsis</taxon>
    </lineage>
</organism>
<reference evidence="1 2" key="1">
    <citation type="submission" date="2023-08" db="EMBL/GenBank/DDBJ databases">
        <authorList>
            <person name="Girao M."/>
            <person name="Carvalho M.F."/>
        </authorList>
    </citation>
    <scope>NUCLEOTIDE SEQUENCE [LARGE SCALE GENOMIC DNA]</scope>
    <source>
        <strain evidence="1 2">CT-R113</strain>
    </source>
</reference>
<keyword evidence="2" id="KW-1185">Reference proteome</keyword>
<evidence type="ECO:0000313" key="1">
    <source>
        <dbReference type="EMBL" id="MEE2036628.1"/>
    </source>
</evidence>
<sequence>MDFLAANPLLVRQPKNLLAVNSEYFCFDHTGRQVAHVRQDASDAGSRLLQQFATGSTRDTLFVGDVYGHHRLTIHKSWSWMTATTAVSLPDGRRVGTIEQDLTFFRAAFTLLDPWKRRLGTIEGDLLGRDFRINDHHGHEVARVDRRLPDLGELFTAADTYVLHHRYAGLPEPLRTLVVASGVTIDLVLREGSSGTAFL</sequence>
<proteinExistence type="predicted"/>
<evidence type="ECO:0000313" key="2">
    <source>
        <dbReference type="Proteomes" id="UP001356095"/>
    </source>
</evidence>
<accession>A0ABU7K312</accession>
<name>A0ABU7K312_9ACTN</name>
<dbReference type="EMBL" id="JAUZMY010000003">
    <property type="protein sequence ID" value="MEE2036628.1"/>
    <property type="molecule type" value="Genomic_DNA"/>
</dbReference>
<dbReference type="Proteomes" id="UP001356095">
    <property type="component" value="Unassembled WGS sequence"/>
</dbReference>